<reference evidence="2" key="2">
    <citation type="submission" date="2021-01" db="EMBL/GenBank/DDBJ databases">
        <authorList>
            <person name="Schikora-Tamarit M.A."/>
        </authorList>
    </citation>
    <scope>NUCLEOTIDE SEQUENCE</scope>
    <source>
        <strain evidence="2">CBS6075</strain>
    </source>
</reference>
<dbReference type="Proteomes" id="UP000769157">
    <property type="component" value="Unassembled WGS sequence"/>
</dbReference>
<evidence type="ECO:0000313" key="2">
    <source>
        <dbReference type="EMBL" id="KAH3668519.1"/>
    </source>
</evidence>
<evidence type="ECO:0000256" key="1">
    <source>
        <dbReference type="SAM" id="MobiDB-lite"/>
    </source>
</evidence>
<comment type="caution">
    <text evidence="2">The sequence shown here is derived from an EMBL/GenBank/DDBJ whole genome shotgun (WGS) entry which is preliminary data.</text>
</comment>
<dbReference type="OrthoDB" id="4021219at2759"/>
<dbReference type="RefSeq" id="XP_046062933.1">
    <property type="nucleotide sequence ID" value="XM_046203125.1"/>
</dbReference>
<keyword evidence="3" id="KW-1185">Reference proteome</keyword>
<name>A0A9P8PC41_9ASCO</name>
<organism evidence="2 3">
    <name type="scientific">Ogataea philodendri</name>
    <dbReference type="NCBI Taxonomy" id="1378263"/>
    <lineage>
        <taxon>Eukaryota</taxon>
        <taxon>Fungi</taxon>
        <taxon>Dikarya</taxon>
        <taxon>Ascomycota</taxon>
        <taxon>Saccharomycotina</taxon>
        <taxon>Pichiomycetes</taxon>
        <taxon>Pichiales</taxon>
        <taxon>Pichiaceae</taxon>
        <taxon>Ogataea</taxon>
    </lineage>
</organism>
<dbReference type="AlphaFoldDB" id="A0A9P8PC41"/>
<protein>
    <submittedName>
        <fullName evidence="2">Uncharacterized protein</fullName>
    </submittedName>
</protein>
<proteinExistence type="predicted"/>
<dbReference type="EMBL" id="JAEUBE010000158">
    <property type="protein sequence ID" value="KAH3668519.1"/>
    <property type="molecule type" value="Genomic_DNA"/>
</dbReference>
<feature type="compositionally biased region" description="Low complexity" evidence="1">
    <location>
        <begin position="261"/>
        <end position="277"/>
    </location>
</feature>
<sequence length="438" mass="49715">MSSLALYTDPLVSLLKDPNLNKEKDKSQELIRHINSINDEEIKSWCIEAFEILKDLETLELKIKNWEFHALEFNVSQSLILGEEDQRKRAFNSKLAQRVAKNCLDLHRSLQDLGVEINELNGLAKFMSPRQRISDPGTILTELMLRAIKLKSLLLDEVSIRYSKAKLVKIGMDLESIMYQDDEGNYDDITEDTVVNYKQFINTLLQQINDCISTGDTIGALECVSVVTDVERMFEAMKKDKLDRNKENLLTGPDLSAEKMSTSAGSESSTSTSNSDTLCGDEPAKEVELPRKKSTAERSSNFQSTALYSPLYKTTLAENMPYLMHAFEEARNVEEDLKDVMEASDLKHEKRRKPTAPTKLEVYPGLSSMKREFPLNQQLPVFSLSPFMKPNRQIVIGRVGLQKNETPAGQPTKFRKSSQTVPKSVQNFSFRDIDNLID</sequence>
<feature type="region of interest" description="Disordered" evidence="1">
    <location>
        <begin position="245"/>
        <end position="300"/>
    </location>
</feature>
<evidence type="ECO:0000313" key="3">
    <source>
        <dbReference type="Proteomes" id="UP000769157"/>
    </source>
</evidence>
<reference evidence="2" key="1">
    <citation type="journal article" date="2021" name="Open Biol.">
        <title>Shared evolutionary footprints suggest mitochondrial oxidative damage underlies multiple complex I losses in fungi.</title>
        <authorList>
            <person name="Schikora-Tamarit M.A."/>
            <person name="Marcet-Houben M."/>
            <person name="Nosek J."/>
            <person name="Gabaldon T."/>
        </authorList>
    </citation>
    <scope>NUCLEOTIDE SEQUENCE</scope>
    <source>
        <strain evidence="2">CBS6075</strain>
    </source>
</reference>
<feature type="compositionally biased region" description="Basic and acidic residues" evidence="1">
    <location>
        <begin position="282"/>
        <end position="296"/>
    </location>
</feature>
<dbReference type="GeneID" id="70234240"/>
<accession>A0A9P8PC41</accession>
<gene>
    <name evidence="2" type="ORF">OGAPHI_002273</name>
</gene>